<evidence type="ECO:0000313" key="2">
    <source>
        <dbReference type="EMBL" id="SEH90237.1"/>
    </source>
</evidence>
<keyword evidence="3" id="KW-1185">Reference proteome</keyword>
<dbReference type="EMBL" id="FNXF01000006">
    <property type="protein sequence ID" value="SEH90237.1"/>
    <property type="molecule type" value="Genomic_DNA"/>
</dbReference>
<name>A0A1H6LNG5_9GAMM</name>
<feature type="transmembrane region" description="Helical" evidence="1">
    <location>
        <begin position="21"/>
        <end position="41"/>
    </location>
</feature>
<reference evidence="3" key="1">
    <citation type="submission" date="2016-10" db="EMBL/GenBank/DDBJ databases">
        <authorList>
            <person name="Varghese N."/>
            <person name="Submissions S."/>
        </authorList>
    </citation>
    <scope>NUCLEOTIDE SEQUENCE [LARGE SCALE GENOMIC DNA]</scope>
    <source>
        <strain evidence="3">DSM 17616</strain>
    </source>
</reference>
<dbReference type="AlphaFoldDB" id="A0A1H6LNG5"/>
<evidence type="ECO:0000313" key="3">
    <source>
        <dbReference type="Proteomes" id="UP000199371"/>
    </source>
</evidence>
<keyword evidence="1" id="KW-0812">Transmembrane</keyword>
<protein>
    <submittedName>
        <fullName evidence="2">Uncharacterized protein</fullName>
    </submittedName>
</protein>
<gene>
    <name evidence="2" type="ORF">SAMN05660691_02074</name>
</gene>
<sequence length="149" mass="16277">MQTDLSYVNYNSGLRMRSGNLFIIVLCLLFLLKGTGLYAMVHCQSQQHHQSAITSDAMTVQESFANHHHSSPDANNTSPNMSVDNTVGNIYVTSAELCEACDHCCSIHCVSLPGVSAAAEVPCHDKVLQNTYFHTTGIVLPQERPPKTV</sequence>
<evidence type="ECO:0000256" key="1">
    <source>
        <dbReference type="SAM" id="Phobius"/>
    </source>
</evidence>
<accession>A0A1H6LNG5</accession>
<keyword evidence="1" id="KW-1133">Transmembrane helix</keyword>
<dbReference type="STRING" id="173990.SAMN05660691_02074"/>
<proteinExistence type="predicted"/>
<keyword evidence="1" id="KW-0472">Membrane</keyword>
<dbReference type="Proteomes" id="UP000199371">
    <property type="component" value="Unassembled WGS sequence"/>
</dbReference>
<organism evidence="2 3">
    <name type="scientific">Rheinheimera pacifica</name>
    <dbReference type="NCBI Taxonomy" id="173990"/>
    <lineage>
        <taxon>Bacteria</taxon>
        <taxon>Pseudomonadati</taxon>
        <taxon>Pseudomonadota</taxon>
        <taxon>Gammaproteobacteria</taxon>
        <taxon>Chromatiales</taxon>
        <taxon>Chromatiaceae</taxon>
        <taxon>Rheinheimera</taxon>
    </lineage>
</organism>